<dbReference type="RefSeq" id="XP_006816920.1">
    <property type="nucleotide sequence ID" value="XM_006816857.1"/>
</dbReference>
<reference evidence="3" key="1">
    <citation type="submission" date="2025-08" db="UniProtKB">
        <authorList>
            <consortium name="RefSeq"/>
        </authorList>
    </citation>
    <scope>IDENTIFICATION</scope>
    <source>
        <tissue evidence="3">Testes</tissue>
    </source>
</reference>
<accession>A0ABM0MA79</accession>
<dbReference type="SUPFAM" id="SSF51735">
    <property type="entry name" value="NAD(P)-binding Rossmann-fold domains"/>
    <property type="match status" value="1"/>
</dbReference>
<organism evidence="2 3">
    <name type="scientific">Saccoglossus kowalevskii</name>
    <name type="common">Acorn worm</name>
    <dbReference type="NCBI Taxonomy" id="10224"/>
    <lineage>
        <taxon>Eukaryota</taxon>
        <taxon>Metazoa</taxon>
        <taxon>Hemichordata</taxon>
        <taxon>Enteropneusta</taxon>
        <taxon>Harrimaniidae</taxon>
        <taxon>Saccoglossus</taxon>
    </lineage>
</organism>
<name>A0ABM0MA79_SACKO</name>
<sequence length="262" mass="29332">YEQVEERGGTCIPVKCDHTDDKQVEELFDKINKEQNGRLDLLVNNAYAAVKTLSQPGFSAKSFWELEPELWDTVNNVGLRGHYVASVFAARMMVPAKQGLIINISSPGGLMYLFNVAYGAGKAGVDKMALDCAQELRTHSVAAVSLYPGVVRTELIDDMLSKVTPIDNQLKMFENGESPEFSGRGVVHLLSDPNIMKKSGRILFMGDVASEYGFTDIDGTVPFHHRRLKDVLQFRGHTWLSMFIPRFVNVPRWMMAVFLSKL</sequence>
<dbReference type="InterPro" id="IPR036291">
    <property type="entry name" value="NAD(P)-bd_dom_sf"/>
</dbReference>
<dbReference type="PRINTS" id="PR00080">
    <property type="entry name" value="SDRFAMILY"/>
</dbReference>
<evidence type="ECO:0000313" key="3">
    <source>
        <dbReference type="RefSeq" id="XP_006816920.1"/>
    </source>
</evidence>
<evidence type="ECO:0000256" key="1">
    <source>
        <dbReference type="RuleBase" id="RU000363"/>
    </source>
</evidence>
<dbReference type="PANTHER" id="PTHR44147:SF2">
    <property type="entry name" value="DEHYDROGENASE_REDUCTASE SDR FAMILY MEMBER 1"/>
    <property type="match status" value="1"/>
</dbReference>
<protein>
    <submittedName>
        <fullName evidence="3">Dehydrogenase/reductase SDR family member 1-like</fullName>
    </submittedName>
</protein>
<dbReference type="GeneID" id="100372670"/>
<feature type="non-terminal residue" evidence="3">
    <location>
        <position position="1"/>
    </location>
</feature>
<gene>
    <name evidence="3" type="primary">LOC100372670</name>
</gene>
<evidence type="ECO:0000313" key="2">
    <source>
        <dbReference type="Proteomes" id="UP000694865"/>
    </source>
</evidence>
<dbReference type="Proteomes" id="UP000694865">
    <property type="component" value="Unplaced"/>
</dbReference>
<dbReference type="InterPro" id="IPR002347">
    <property type="entry name" value="SDR_fam"/>
</dbReference>
<dbReference type="Gene3D" id="3.40.50.720">
    <property type="entry name" value="NAD(P)-binding Rossmann-like Domain"/>
    <property type="match status" value="1"/>
</dbReference>
<dbReference type="Pfam" id="PF00106">
    <property type="entry name" value="adh_short"/>
    <property type="match status" value="1"/>
</dbReference>
<comment type="similarity">
    <text evidence="1">Belongs to the short-chain dehydrogenases/reductases (SDR) family.</text>
</comment>
<proteinExistence type="inferred from homology"/>
<dbReference type="PRINTS" id="PR00081">
    <property type="entry name" value="GDHRDH"/>
</dbReference>
<dbReference type="PANTHER" id="PTHR44147">
    <property type="entry name" value="DEHYDROGENASE/REDUCTASE SDR FAMILY MEMBER 1"/>
    <property type="match status" value="1"/>
</dbReference>
<keyword evidence="2" id="KW-1185">Reference proteome</keyword>